<evidence type="ECO:0000259" key="5">
    <source>
        <dbReference type="PROSITE" id="PS51007"/>
    </source>
</evidence>
<keyword evidence="3" id="KW-0349">Heme</keyword>
<organism evidence="6 7">
    <name type="scientific">Emticicia aquatica</name>
    <dbReference type="NCBI Taxonomy" id="1681835"/>
    <lineage>
        <taxon>Bacteria</taxon>
        <taxon>Pseudomonadati</taxon>
        <taxon>Bacteroidota</taxon>
        <taxon>Cytophagia</taxon>
        <taxon>Cytophagales</taxon>
        <taxon>Leadbetterellaceae</taxon>
        <taxon>Emticicia</taxon>
    </lineage>
</organism>
<dbReference type="RefSeq" id="WP_238804006.1">
    <property type="nucleotide sequence ID" value="NZ_CAKLPY010000001.1"/>
</dbReference>
<evidence type="ECO:0000313" key="7">
    <source>
        <dbReference type="Proteomes" id="UP000837932"/>
    </source>
</evidence>
<reference evidence="6" key="1">
    <citation type="submission" date="2021-12" db="EMBL/GenBank/DDBJ databases">
        <authorList>
            <person name="Rodrigo-Torres L."/>
            <person name="Arahal R. D."/>
            <person name="Lucena T."/>
        </authorList>
    </citation>
    <scope>NUCLEOTIDE SEQUENCE</scope>
    <source>
        <strain evidence="6">CECT 8858</strain>
    </source>
</reference>
<keyword evidence="4" id="KW-0732">Signal</keyword>
<gene>
    <name evidence="6" type="ORF">EMA8858_00366</name>
</gene>
<comment type="caution">
    <text evidence="6">The sequence shown here is derived from an EMBL/GenBank/DDBJ whole genome shotgun (WGS) entry which is preliminary data.</text>
</comment>
<feature type="chain" id="PRO_5045980238" description="Cytochrome c domain-containing protein" evidence="4">
    <location>
        <begin position="23"/>
        <end position="403"/>
    </location>
</feature>
<proteinExistence type="predicted"/>
<dbReference type="PANTHER" id="PTHR35889">
    <property type="entry name" value="CYCLOINULO-OLIGOSACCHARIDE FRUCTANOTRANSFERASE-RELATED"/>
    <property type="match status" value="1"/>
</dbReference>
<feature type="domain" description="Cytochrome c" evidence="5">
    <location>
        <begin position="58"/>
        <end position="144"/>
    </location>
</feature>
<dbReference type="EMBL" id="CAKLPY010000001">
    <property type="protein sequence ID" value="CAH0994257.1"/>
    <property type="molecule type" value="Genomic_DNA"/>
</dbReference>
<accession>A0ABN8EN19</accession>
<dbReference type="Proteomes" id="UP000837932">
    <property type="component" value="Unassembled WGS sequence"/>
</dbReference>
<dbReference type="InterPro" id="IPR009056">
    <property type="entry name" value="Cyt_c-like_dom"/>
</dbReference>
<feature type="signal peptide" evidence="4">
    <location>
        <begin position="1"/>
        <end position="22"/>
    </location>
</feature>
<evidence type="ECO:0000256" key="1">
    <source>
        <dbReference type="ARBA" id="ARBA00022723"/>
    </source>
</evidence>
<evidence type="ECO:0000313" key="6">
    <source>
        <dbReference type="EMBL" id="CAH0994257.1"/>
    </source>
</evidence>
<dbReference type="PANTHER" id="PTHR35889:SF3">
    <property type="entry name" value="F-BOX DOMAIN-CONTAINING PROTEIN"/>
    <property type="match status" value="1"/>
</dbReference>
<keyword evidence="1 3" id="KW-0479">Metal-binding</keyword>
<evidence type="ECO:0000256" key="2">
    <source>
        <dbReference type="ARBA" id="ARBA00023004"/>
    </source>
</evidence>
<evidence type="ECO:0000256" key="4">
    <source>
        <dbReference type="SAM" id="SignalP"/>
    </source>
</evidence>
<sequence length="403" mass="42175">MKRIQKIILVFSVFIFILSACLDSKNNAPSPISSAEVKTGTIVNTDPTTTNTGGTSTTATNVTGAIFTNEIMPLLKRECLACHQAPTNSGGINLETYTQVKKYVDNGKLYGSISGAKGFSKMPPSGTLTNADIAKVKTWIDAGATNDTPIITPPVVVTPPVVSPPIVTPSGSSITIDCPNGSVRIATNAIATGESQEGSKNNTSSSATATVCFDTQVLPFFQSSCAFSGCHNSQSKKEGYDLSNYASIISRGIKSGKPTESEIYKVMIATGKDRMPPAPYPAIAKDKLDMIAKWIQEGGQNKVCGTTGNGATTAGTSRTVVVNFTAVNAILQTNCVSCHKAGFASAGISLDNYADIKKHSANGSLYGSITGASGYKKMPPGGQLTTCDVMIIKKWIDLGMPNN</sequence>
<evidence type="ECO:0000256" key="3">
    <source>
        <dbReference type="PROSITE-ProRule" id="PRU00433"/>
    </source>
</evidence>
<dbReference type="PROSITE" id="PS51257">
    <property type="entry name" value="PROKAR_LIPOPROTEIN"/>
    <property type="match status" value="1"/>
</dbReference>
<keyword evidence="7" id="KW-1185">Reference proteome</keyword>
<protein>
    <recommendedName>
        <fullName evidence="5">Cytochrome c domain-containing protein</fullName>
    </recommendedName>
</protein>
<name>A0ABN8EN19_9BACT</name>
<keyword evidence="2 3" id="KW-0408">Iron</keyword>
<dbReference type="PROSITE" id="PS51007">
    <property type="entry name" value="CYTC"/>
    <property type="match status" value="1"/>
</dbReference>